<comment type="caution">
    <text evidence="6">The sequence shown here is derived from an EMBL/GenBank/DDBJ whole genome shotgun (WGS) entry which is preliminary data.</text>
</comment>
<dbReference type="RefSeq" id="XP_041222957.1">
    <property type="nucleotide sequence ID" value="XM_041367558.1"/>
</dbReference>
<dbReference type="EC" id="3.2.1.52" evidence="3"/>
<feature type="domain" description="Glycoside hydrolase family 20 catalytic" evidence="5">
    <location>
        <begin position="52"/>
        <end position="97"/>
    </location>
</feature>
<dbReference type="EMBL" id="JABBWK010000047">
    <property type="protein sequence ID" value="KAG1897381.1"/>
    <property type="molecule type" value="Genomic_DNA"/>
</dbReference>
<keyword evidence="7" id="KW-1185">Reference proteome</keyword>
<keyword evidence="4" id="KW-0378">Hydrolase</keyword>
<evidence type="ECO:0000256" key="4">
    <source>
        <dbReference type="ARBA" id="ARBA00022801"/>
    </source>
</evidence>
<comment type="catalytic activity">
    <reaction evidence="1">
        <text>Hydrolysis of terminal non-reducing N-acetyl-D-hexosamine residues in N-acetyl-beta-D-hexosaminides.</text>
        <dbReference type="EC" id="3.2.1.52"/>
    </reaction>
</comment>
<evidence type="ECO:0000256" key="3">
    <source>
        <dbReference type="ARBA" id="ARBA00012663"/>
    </source>
</evidence>
<sequence>MTLNGALDTVAQTIHDALIAQGKTPVIWEDAAVVARCFRIIQAPSNYFYLAYTFHPLANLTEAQYELVVGGEQILWSEQFGPQNVDPIVWPRAASSA</sequence>
<gene>
    <name evidence="6" type="ORF">F5891DRAFT_1192095</name>
</gene>
<dbReference type="InterPro" id="IPR017853">
    <property type="entry name" value="GH"/>
</dbReference>
<dbReference type="GO" id="GO:0005975">
    <property type="term" value="P:carbohydrate metabolic process"/>
    <property type="evidence" value="ECO:0007669"/>
    <property type="project" value="InterPro"/>
</dbReference>
<dbReference type="SUPFAM" id="SSF51445">
    <property type="entry name" value="(Trans)glycosidases"/>
    <property type="match status" value="1"/>
</dbReference>
<proteinExistence type="inferred from homology"/>
<evidence type="ECO:0000313" key="6">
    <source>
        <dbReference type="EMBL" id="KAG1897381.1"/>
    </source>
</evidence>
<evidence type="ECO:0000313" key="7">
    <source>
        <dbReference type="Proteomes" id="UP001195769"/>
    </source>
</evidence>
<organism evidence="6 7">
    <name type="scientific">Suillus fuscotomentosus</name>
    <dbReference type="NCBI Taxonomy" id="1912939"/>
    <lineage>
        <taxon>Eukaryota</taxon>
        <taxon>Fungi</taxon>
        <taxon>Dikarya</taxon>
        <taxon>Basidiomycota</taxon>
        <taxon>Agaricomycotina</taxon>
        <taxon>Agaricomycetes</taxon>
        <taxon>Agaricomycetidae</taxon>
        <taxon>Boletales</taxon>
        <taxon>Suillineae</taxon>
        <taxon>Suillaceae</taxon>
        <taxon>Suillus</taxon>
    </lineage>
</organism>
<evidence type="ECO:0000259" key="5">
    <source>
        <dbReference type="Pfam" id="PF00728"/>
    </source>
</evidence>
<evidence type="ECO:0000256" key="2">
    <source>
        <dbReference type="ARBA" id="ARBA00006285"/>
    </source>
</evidence>
<dbReference type="AlphaFoldDB" id="A0AAD4E0A7"/>
<name>A0AAD4E0A7_9AGAM</name>
<dbReference type="Gene3D" id="3.20.20.80">
    <property type="entry name" value="Glycosidases"/>
    <property type="match status" value="1"/>
</dbReference>
<reference evidence="6" key="1">
    <citation type="journal article" date="2020" name="New Phytol.">
        <title>Comparative genomics reveals dynamic genome evolution in host specialist ectomycorrhizal fungi.</title>
        <authorList>
            <person name="Lofgren L.A."/>
            <person name="Nguyen N.H."/>
            <person name="Vilgalys R."/>
            <person name="Ruytinx J."/>
            <person name="Liao H.L."/>
            <person name="Branco S."/>
            <person name="Kuo A."/>
            <person name="LaButti K."/>
            <person name="Lipzen A."/>
            <person name="Andreopoulos W."/>
            <person name="Pangilinan J."/>
            <person name="Riley R."/>
            <person name="Hundley H."/>
            <person name="Na H."/>
            <person name="Barry K."/>
            <person name="Grigoriev I.V."/>
            <person name="Stajich J.E."/>
            <person name="Kennedy P.G."/>
        </authorList>
    </citation>
    <scope>NUCLEOTIDE SEQUENCE</scope>
    <source>
        <strain evidence="6">FC203</strain>
    </source>
</reference>
<evidence type="ECO:0000256" key="1">
    <source>
        <dbReference type="ARBA" id="ARBA00001231"/>
    </source>
</evidence>
<dbReference type="Proteomes" id="UP001195769">
    <property type="component" value="Unassembled WGS sequence"/>
</dbReference>
<comment type="similarity">
    <text evidence="2">Belongs to the glycosyl hydrolase 20 family.</text>
</comment>
<dbReference type="InterPro" id="IPR015883">
    <property type="entry name" value="Glyco_hydro_20_cat"/>
</dbReference>
<accession>A0AAD4E0A7</accession>
<protein>
    <recommendedName>
        <fullName evidence="3">beta-N-acetylhexosaminidase</fullName>
        <ecNumber evidence="3">3.2.1.52</ecNumber>
    </recommendedName>
</protein>
<dbReference type="Pfam" id="PF00728">
    <property type="entry name" value="Glyco_hydro_20"/>
    <property type="match status" value="1"/>
</dbReference>
<dbReference type="GO" id="GO:0004563">
    <property type="term" value="F:beta-N-acetylhexosaminidase activity"/>
    <property type="evidence" value="ECO:0007669"/>
    <property type="project" value="UniProtKB-EC"/>
</dbReference>
<dbReference type="GeneID" id="64661856"/>